<dbReference type="Gene3D" id="3.30.530.20">
    <property type="match status" value="1"/>
</dbReference>
<accession>A0ABP7KDC7</accession>
<gene>
    <name evidence="3" type="ORF">GCM10022404_23770</name>
</gene>
<dbReference type="CDD" id="cd07814">
    <property type="entry name" value="SRPBCC_CalC_Aha1-like"/>
    <property type="match status" value="1"/>
</dbReference>
<protein>
    <recommendedName>
        <fullName evidence="2">Activator of Hsp90 ATPase homologue 1/2-like C-terminal domain-containing protein</fullName>
    </recommendedName>
</protein>
<evidence type="ECO:0000256" key="1">
    <source>
        <dbReference type="ARBA" id="ARBA00006817"/>
    </source>
</evidence>
<reference evidence="4" key="1">
    <citation type="journal article" date="2019" name="Int. J. Syst. Evol. Microbiol.">
        <title>The Global Catalogue of Microorganisms (GCM) 10K type strain sequencing project: providing services to taxonomists for standard genome sequencing and annotation.</title>
        <authorList>
            <consortium name="The Broad Institute Genomics Platform"/>
            <consortium name="The Broad Institute Genome Sequencing Center for Infectious Disease"/>
            <person name="Wu L."/>
            <person name="Ma J."/>
        </authorList>
    </citation>
    <scope>NUCLEOTIDE SEQUENCE [LARGE SCALE GENOMIC DNA]</scope>
    <source>
        <strain evidence="4">JCM 17190</strain>
    </source>
</reference>
<dbReference type="RefSeq" id="WP_344847409.1">
    <property type="nucleotide sequence ID" value="NZ_BAABDF010000007.1"/>
</dbReference>
<dbReference type="Proteomes" id="UP001399917">
    <property type="component" value="Unassembled WGS sequence"/>
</dbReference>
<dbReference type="EMBL" id="BAABDF010000007">
    <property type="protein sequence ID" value="GAA3873170.1"/>
    <property type="molecule type" value="Genomic_DNA"/>
</dbReference>
<dbReference type="SUPFAM" id="SSF55961">
    <property type="entry name" value="Bet v1-like"/>
    <property type="match status" value="1"/>
</dbReference>
<feature type="domain" description="Activator of Hsp90 ATPase homologue 1/2-like C-terminal" evidence="2">
    <location>
        <begin position="15"/>
        <end position="159"/>
    </location>
</feature>
<comment type="similarity">
    <text evidence="1">Belongs to the AHA1 family.</text>
</comment>
<dbReference type="InterPro" id="IPR023393">
    <property type="entry name" value="START-like_dom_sf"/>
</dbReference>
<name>A0ABP7KDC7_9RHOB</name>
<dbReference type="InterPro" id="IPR013538">
    <property type="entry name" value="ASHA1/2-like_C"/>
</dbReference>
<dbReference type="Pfam" id="PF08327">
    <property type="entry name" value="AHSA1"/>
    <property type="match status" value="1"/>
</dbReference>
<evidence type="ECO:0000259" key="2">
    <source>
        <dbReference type="Pfam" id="PF08327"/>
    </source>
</evidence>
<comment type="caution">
    <text evidence="3">The sequence shown here is derived from an EMBL/GenBank/DDBJ whole genome shotgun (WGS) entry which is preliminary data.</text>
</comment>
<proteinExistence type="inferred from homology"/>
<evidence type="ECO:0000313" key="4">
    <source>
        <dbReference type="Proteomes" id="UP001399917"/>
    </source>
</evidence>
<keyword evidence="4" id="KW-1185">Reference proteome</keyword>
<organism evidence="3 4">
    <name type="scientific">Celeribacter arenosi</name>
    <dbReference type="NCBI Taxonomy" id="792649"/>
    <lineage>
        <taxon>Bacteria</taxon>
        <taxon>Pseudomonadati</taxon>
        <taxon>Pseudomonadota</taxon>
        <taxon>Alphaproteobacteria</taxon>
        <taxon>Rhodobacterales</taxon>
        <taxon>Roseobacteraceae</taxon>
        <taxon>Celeribacter</taxon>
    </lineage>
</organism>
<sequence>MTDTPTFVIERHFSAPPELVWRAWADPSLLSHWYGPGVTTVIHELDLREGGRWLTEMKMGENSMFQRADFTHVTDGERLVCSMSTTDAQWSIIANPMVPDWPRILQTEVTMRAADGGTDLRLVWTPQDASEAELAFFAKTAEQSAGGWGKGFDVLETMLADLS</sequence>
<evidence type="ECO:0000313" key="3">
    <source>
        <dbReference type="EMBL" id="GAA3873170.1"/>
    </source>
</evidence>